<dbReference type="SUPFAM" id="SSF51182">
    <property type="entry name" value="RmlC-like cupins"/>
    <property type="match status" value="1"/>
</dbReference>
<dbReference type="Proteomes" id="UP000315440">
    <property type="component" value="Unassembled WGS sequence"/>
</dbReference>
<protein>
    <recommendedName>
        <fullName evidence="3">ChrR Cupin-like domain protein</fullName>
    </recommendedName>
</protein>
<comment type="caution">
    <text evidence="1">The sequence shown here is derived from an EMBL/GenBank/DDBJ whole genome shotgun (WGS) entry which is preliminary data.</text>
</comment>
<dbReference type="CDD" id="cd06989">
    <property type="entry name" value="cupin_DRT102"/>
    <property type="match status" value="1"/>
</dbReference>
<sequence length="297" mass="30797">MLSKLAIVVFGVLAFVGEGLAGPPGGPGTQGEPGTTVFLASDIEWKPLNPARGDKGPQAGTLWGDQTADGASGFLVKFVDGFTSPPHIHNITYRGVVLGGLLHNDDPDARPMWMPAGSYWMQPAGEVHITASRGTSVAFVEIQEGPYLVLPSDQATDNGERAVNLDASNLVWLDASATRWVEQPDGAAPSEGPQIAFLWGDPIAGQLNGSLVKLPAGFSGELSGGGPALRTIVIEGELDYQADNDSARQTLGPGSRLVSAAGASQRVSNRTQAECLLYARTKGVLLVTTAPAASAGE</sequence>
<dbReference type="Pfam" id="PF14499">
    <property type="entry name" value="DUF4437"/>
    <property type="match status" value="1"/>
</dbReference>
<dbReference type="InterPro" id="IPR014710">
    <property type="entry name" value="RmlC-like_jellyroll"/>
</dbReference>
<dbReference type="EMBL" id="SJPQ01000003">
    <property type="protein sequence ID" value="TWT87199.1"/>
    <property type="molecule type" value="Genomic_DNA"/>
</dbReference>
<dbReference type="AlphaFoldDB" id="A0A5C5ZIH2"/>
<dbReference type="InterPro" id="IPR011051">
    <property type="entry name" value="RmlC_Cupin_sf"/>
</dbReference>
<proteinExistence type="predicted"/>
<keyword evidence="2" id="KW-1185">Reference proteome</keyword>
<dbReference type="InterPro" id="IPR028013">
    <property type="entry name" value="DUF4437"/>
</dbReference>
<dbReference type="Gene3D" id="2.60.120.10">
    <property type="entry name" value="Jelly Rolls"/>
    <property type="match status" value="2"/>
</dbReference>
<gene>
    <name evidence="1" type="ORF">Mal64_27370</name>
</gene>
<dbReference type="RefSeq" id="WP_146401128.1">
    <property type="nucleotide sequence ID" value="NZ_SJPQ01000003.1"/>
</dbReference>
<evidence type="ECO:0008006" key="3">
    <source>
        <dbReference type="Google" id="ProtNLM"/>
    </source>
</evidence>
<evidence type="ECO:0000313" key="2">
    <source>
        <dbReference type="Proteomes" id="UP000315440"/>
    </source>
</evidence>
<name>A0A5C5ZIH2_9BACT</name>
<dbReference type="OrthoDB" id="291085at2"/>
<evidence type="ECO:0000313" key="1">
    <source>
        <dbReference type="EMBL" id="TWT87199.1"/>
    </source>
</evidence>
<reference evidence="1 2" key="1">
    <citation type="submission" date="2019-02" db="EMBL/GenBank/DDBJ databases">
        <title>Deep-cultivation of Planctomycetes and their phenomic and genomic characterization uncovers novel biology.</title>
        <authorList>
            <person name="Wiegand S."/>
            <person name="Jogler M."/>
            <person name="Boedeker C."/>
            <person name="Pinto D."/>
            <person name="Vollmers J."/>
            <person name="Rivas-Marin E."/>
            <person name="Kohn T."/>
            <person name="Peeters S.H."/>
            <person name="Heuer A."/>
            <person name="Rast P."/>
            <person name="Oberbeckmann S."/>
            <person name="Bunk B."/>
            <person name="Jeske O."/>
            <person name="Meyerdierks A."/>
            <person name="Storesund J.E."/>
            <person name="Kallscheuer N."/>
            <person name="Luecker S."/>
            <person name="Lage O.M."/>
            <person name="Pohl T."/>
            <person name="Merkel B.J."/>
            <person name="Hornburger P."/>
            <person name="Mueller R.-W."/>
            <person name="Bruemmer F."/>
            <person name="Labrenz M."/>
            <person name="Spormann A.M."/>
            <person name="Op Den Camp H."/>
            <person name="Overmann J."/>
            <person name="Amann R."/>
            <person name="Jetten M.S.M."/>
            <person name="Mascher T."/>
            <person name="Medema M.H."/>
            <person name="Devos D.P."/>
            <person name="Kaster A.-K."/>
            <person name="Ovreas L."/>
            <person name="Rohde M."/>
            <person name="Galperin M.Y."/>
            <person name="Jogler C."/>
        </authorList>
    </citation>
    <scope>NUCLEOTIDE SEQUENCE [LARGE SCALE GENOMIC DNA]</scope>
    <source>
        <strain evidence="1 2">Mal64</strain>
    </source>
</reference>
<organism evidence="1 2">
    <name type="scientific">Pseudobythopirellula maris</name>
    <dbReference type="NCBI Taxonomy" id="2527991"/>
    <lineage>
        <taxon>Bacteria</taxon>
        <taxon>Pseudomonadati</taxon>
        <taxon>Planctomycetota</taxon>
        <taxon>Planctomycetia</taxon>
        <taxon>Pirellulales</taxon>
        <taxon>Lacipirellulaceae</taxon>
        <taxon>Pseudobythopirellula</taxon>
    </lineage>
</organism>
<accession>A0A5C5ZIH2</accession>